<feature type="compositionally biased region" description="Pro residues" evidence="1">
    <location>
        <begin position="230"/>
        <end position="240"/>
    </location>
</feature>
<feature type="compositionally biased region" description="Low complexity" evidence="1">
    <location>
        <begin position="413"/>
        <end position="430"/>
    </location>
</feature>
<comment type="caution">
    <text evidence="2">The sequence shown here is derived from an EMBL/GenBank/DDBJ whole genome shotgun (WGS) entry which is preliminary data.</text>
</comment>
<feature type="compositionally biased region" description="Low complexity" evidence="1">
    <location>
        <begin position="241"/>
        <end position="255"/>
    </location>
</feature>
<feature type="region of interest" description="Disordered" evidence="1">
    <location>
        <begin position="500"/>
        <end position="519"/>
    </location>
</feature>
<feature type="compositionally biased region" description="Polar residues" evidence="1">
    <location>
        <begin position="124"/>
        <end position="154"/>
    </location>
</feature>
<accession>A0AAV4JV88</accession>
<feature type="region of interest" description="Disordered" evidence="1">
    <location>
        <begin position="230"/>
        <end position="319"/>
    </location>
</feature>
<feature type="compositionally biased region" description="Polar residues" evidence="1">
    <location>
        <begin position="59"/>
        <end position="69"/>
    </location>
</feature>
<feature type="compositionally biased region" description="Polar residues" evidence="1">
    <location>
        <begin position="77"/>
        <end position="91"/>
    </location>
</feature>
<gene>
    <name evidence="2" type="ORF">ElyMa_007037700</name>
</gene>
<organism evidence="2 3">
    <name type="scientific">Elysia marginata</name>
    <dbReference type="NCBI Taxonomy" id="1093978"/>
    <lineage>
        <taxon>Eukaryota</taxon>
        <taxon>Metazoa</taxon>
        <taxon>Spiralia</taxon>
        <taxon>Lophotrochozoa</taxon>
        <taxon>Mollusca</taxon>
        <taxon>Gastropoda</taxon>
        <taxon>Heterobranchia</taxon>
        <taxon>Euthyneura</taxon>
        <taxon>Panpulmonata</taxon>
        <taxon>Sacoglossa</taxon>
        <taxon>Placobranchoidea</taxon>
        <taxon>Plakobranchidae</taxon>
        <taxon>Elysia</taxon>
    </lineage>
</organism>
<keyword evidence="3" id="KW-1185">Reference proteome</keyword>
<evidence type="ECO:0000313" key="3">
    <source>
        <dbReference type="Proteomes" id="UP000762676"/>
    </source>
</evidence>
<feature type="compositionally biased region" description="Low complexity" evidence="1">
    <location>
        <begin position="99"/>
        <end position="113"/>
    </location>
</feature>
<dbReference type="Proteomes" id="UP000762676">
    <property type="component" value="Unassembled WGS sequence"/>
</dbReference>
<dbReference type="AlphaFoldDB" id="A0AAV4JV88"/>
<feature type="region of interest" description="Disordered" evidence="1">
    <location>
        <begin position="413"/>
        <end position="437"/>
    </location>
</feature>
<sequence>MATSRSKPTRRMSQPSPLPQRSSTDGDADDELFLPVARSSPNLGIFQLPPPALHRQGSHESSSSENDPAQSPGAGSRTGSCSSRPTSSKHFSTPDLLHATPAATISTSATATPGSNDHIRFDSRTLSSDCRTDFRTSPPQLSASQNVPSLSLSSHAEDKVLNDQNRTFEAKNPFRPPSPYGDIVEPSSPVVLDGYESFEDTGTTTIAPREVHDKPGTSVARSLFTFGPKPPVVPASPPSLPSSSSVPNNKSQVSSTAISSNTTSKSAATISSHTTNQNDSLHSLASSNGRIMNKNNDKHSVPCLSRDNHHTPEEKNTAEDFTTVSLSNDIASHGEQNLSSVVQHHDANHNVSSLEQHEDANHKVNSLEHNEDANHNKNSSHYANFSSLYFNNTNNNDRCGLAYNSFDSDVESSFTTTTSINNNNNNHQSSPDGAGLKTRRTSIVDGLLQDIRDRLHLHGRSDSVDSDTMTECSSTSDAPFYHHGYGVLGGGYRASHLNRSVLQSQSKSKQKYSDRKGVT</sequence>
<feature type="compositionally biased region" description="Basic and acidic residues" evidence="1">
    <location>
        <begin position="295"/>
        <end position="318"/>
    </location>
</feature>
<feature type="compositionally biased region" description="Polar residues" evidence="1">
    <location>
        <begin position="256"/>
        <end position="294"/>
    </location>
</feature>
<feature type="compositionally biased region" description="Basic and acidic residues" evidence="1">
    <location>
        <begin position="155"/>
        <end position="169"/>
    </location>
</feature>
<feature type="compositionally biased region" description="Polar residues" evidence="1">
    <location>
        <begin position="1"/>
        <end position="25"/>
    </location>
</feature>
<protein>
    <submittedName>
        <fullName evidence="2">Uncharacterized protein</fullName>
    </submittedName>
</protein>
<reference evidence="2 3" key="1">
    <citation type="journal article" date="2021" name="Elife">
        <title>Chloroplast acquisition without the gene transfer in kleptoplastic sea slugs, Plakobranchus ocellatus.</title>
        <authorList>
            <person name="Maeda T."/>
            <person name="Takahashi S."/>
            <person name="Yoshida T."/>
            <person name="Shimamura S."/>
            <person name="Takaki Y."/>
            <person name="Nagai Y."/>
            <person name="Toyoda A."/>
            <person name="Suzuki Y."/>
            <person name="Arimoto A."/>
            <person name="Ishii H."/>
            <person name="Satoh N."/>
            <person name="Nishiyama T."/>
            <person name="Hasebe M."/>
            <person name="Maruyama T."/>
            <person name="Minagawa J."/>
            <person name="Obokata J."/>
            <person name="Shigenobu S."/>
        </authorList>
    </citation>
    <scope>NUCLEOTIDE SEQUENCE [LARGE SCALE GENOMIC DNA]</scope>
</reference>
<proteinExistence type="predicted"/>
<name>A0AAV4JV88_9GAST</name>
<evidence type="ECO:0000313" key="2">
    <source>
        <dbReference type="EMBL" id="GFS25903.1"/>
    </source>
</evidence>
<dbReference type="EMBL" id="BMAT01014068">
    <property type="protein sequence ID" value="GFS25903.1"/>
    <property type="molecule type" value="Genomic_DNA"/>
</dbReference>
<feature type="region of interest" description="Disordered" evidence="1">
    <location>
        <begin position="1"/>
        <end position="188"/>
    </location>
</feature>
<evidence type="ECO:0000256" key="1">
    <source>
        <dbReference type="SAM" id="MobiDB-lite"/>
    </source>
</evidence>